<evidence type="ECO:0000259" key="3">
    <source>
        <dbReference type="Pfam" id="PF08464"/>
    </source>
</evidence>
<keyword evidence="1" id="KW-0812">Transmembrane</keyword>
<feature type="transmembrane region" description="Helical" evidence="1">
    <location>
        <begin position="55"/>
        <end position="75"/>
    </location>
</feature>
<protein>
    <submittedName>
        <fullName evidence="4">C5 protein</fullName>
    </submittedName>
</protein>
<dbReference type="EMBL" id="DQ673859">
    <property type="protein sequence ID" value="ABG56903.1"/>
    <property type="molecule type" value="Genomic_DNA"/>
</dbReference>
<dbReference type="Pfam" id="PF04807">
    <property type="entry name" value="Gemini_AC4_5"/>
    <property type="match status" value="1"/>
</dbReference>
<dbReference type="InterPro" id="IPR006892">
    <property type="entry name" value="Gemini_AC4_5_cons_dom_1"/>
</dbReference>
<name>Q0PXT6_9GEMI</name>
<proteinExistence type="predicted"/>
<accession>Q0PXT6</accession>
<evidence type="ECO:0000313" key="5">
    <source>
        <dbReference type="Proteomes" id="UP000232410"/>
    </source>
</evidence>
<organism evidence="4 5">
    <name type="scientific">Chilli leaf curl virus</name>
    <dbReference type="NCBI Taxonomy" id="172278"/>
    <lineage>
        <taxon>Viruses</taxon>
        <taxon>Monodnaviria</taxon>
        <taxon>Shotokuvirae</taxon>
        <taxon>Cressdnaviricota</taxon>
        <taxon>Repensiviricetes</taxon>
        <taxon>Geplafuvirales</taxon>
        <taxon>Geminiviridae</taxon>
        <taxon>Begomovirus</taxon>
        <taxon>Begomovirus chillicapsici</taxon>
    </lineage>
</organism>
<keyword evidence="1" id="KW-1133">Transmembrane helix</keyword>
<evidence type="ECO:0000259" key="2">
    <source>
        <dbReference type="Pfam" id="PF04807"/>
    </source>
</evidence>
<keyword evidence="1" id="KW-0472">Membrane</keyword>
<reference evidence="4 5" key="1">
    <citation type="journal article" date="2007" name="Plant Pathol.">
        <title>First report of Tomato leaf curl Joydebpur virus infecting chilli in India.</title>
        <authorList>
            <person name="Shih S.L."/>
            <person name="Tsai W.S."/>
            <person name="Green S.K."/>
            <person name="Singh D."/>
        </authorList>
    </citation>
    <scope>NUCLEOTIDE SEQUENCE [LARGE SCALE GENOMIC DNA]</scope>
</reference>
<evidence type="ECO:0000256" key="1">
    <source>
        <dbReference type="SAM" id="Phobius"/>
    </source>
</evidence>
<gene>
    <name evidence="4" type="primary">C5</name>
</gene>
<dbReference type="Pfam" id="PF08464">
    <property type="entry name" value="Gemini_AC4_5_2"/>
    <property type="match status" value="1"/>
</dbReference>
<sequence>MECNSAYNSCTKFKHNKIQSLLISVGYRVVKINTDLQRRIHRVRGVGTRHIQHQCILTMILILASLLLVIHNIIINPNKLLHESLLLRCVLATCNGCMPLPQHLVPVTMHILDSCRTRLIVKHVKNLTKILGLINGPTISNKKKHNTIRMILSLYILIHPNLAQNIDRFYTKPFTNSVGQTSTTSNITNTHDFTNVLDIMSGLKRLDLTRAFTSPRNIWASVHPVHPGLPVHGPVGPCFCFGDADNGGSNTAGIWAVEVETAAYLRGGRGNDYICWSLRHNF</sequence>
<dbReference type="Proteomes" id="UP000232410">
    <property type="component" value="Segment DNA A"/>
</dbReference>
<evidence type="ECO:0000313" key="4">
    <source>
        <dbReference type="EMBL" id="ABG56903.1"/>
    </source>
</evidence>
<feature type="domain" description="Geminivirus AC4/5 conserved" evidence="2">
    <location>
        <begin position="109"/>
        <end position="141"/>
    </location>
</feature>
<feature type="domain" description="Geminivirus AC4/5 conserved" evidence="3">
    <location>
        <begin position="197"/>
        <end position="238"/>
    </location>
</feature>
<dbReference type="InterPro" id="IPR013671">
    <property type="entry name" value="Gemini_AC4/5_cons-dom"/>
</dbReference>